<keyword evidence="1" id="KW-0812">Transmembrane</keyword>
<dbReference type="InterPro" id="IPR020532">
    <property type="entry name" value="Cycloeucalenol_cycloisomerase"/>
</dbReference>
<dbReference type="PANTHER" id="PTHR35136:SF1">
    <property type="entry name" value="CYCLOEUCALENOL CYCLOISOMERASE"/>
    <property type="match status" value="1"/>
</dbReference>
<proteinExistence type="predicted"/>
<feature type="transmembrane region" description="Helical" evidence="1">
    <location>
        <begin position="289"/>
        <end position="313"/>
    </location>
</feature>
<reference evidence="2" key="1">
    <citation type="journal article" date="2021" name="Sci. Rep.">
        <title>Diploid genomic architecture of Nitzschia inconspicua, an elite biomass production diatom.</title>
        <authorList>
            <person name="Oliver A."/>
            <person name="Podell S."/>
            <person name="Pinowska A."/>
            <person name="Traller J.C."/>
            <person name="Smith S.R."/>
            <person name="McClure R."/>
            <person name="Beliaev A."/>
            <person name="Bohutskyi P."/>
            <person name="Hill E.A."/>
            <person name="Rabines A."/>
            <person name="Zheng H."/>
            <person name="Allen L.Z."/>
            <person name="Kuo A."/>
            <person name="Grigoriev I.V."/>
            <person name="Allen A.E."/>
            <person name="Hazlebeck D."/>
            <person name="Allen E.E."/>
        </authorList>
    </citation>
    <scope>NUCLEOTIDE SEQUENCE</scope>
    <source>
        <strain evidence="2">Hildebrandi</strain>
    </source>
</reference>
<protein>
    <recommendedName>
        <fullName evidence="4">Cycloeucalenol cycloisomerase</fullName>
    </recommendedName>
</protein>
<feature type="transmembrane region" description="Helical" evidence="1">
    <location>
        <begin position="245"/>
        <end position="268"/>
    </location>
</feature>
<keyword evidence="3" id="KW-1185">Reference proteome</keyword>
<dbReference type="Proteomes" id="UP000693970">
    <property type="component" value="Unassembled WGS sequence"/>
</dbReference>
<sequence length="342" mass="38901">MSTSSDPKEGSTDIAVTMTATFCTMLAVIGSLLTIQTKQNIPGGRWLPDPSTEPSKRAYEIYALMYTPIWILAFGCIVAFGFYEEFDKWSYMKVCVGLSLPFLLQPVLLPSAAAGTSTRSSPDSQRPLIQRYSFKANLWLAIYSFIGNYWYTHYFYSVLKAKYTMPAHRLNNVPLALYFATHFYFSTYHVFSNLVLRRIVTTYQAGTARTILFGATVLTFAYFTAFMETLTISAYPDYSFEDRNMAYTVGSAFYGIYFIVSFPAFFYFDPLIDSDQHPQQKQQSHHQQPRVVMTIWDTVVSSCGYGMIIMILLDVVRLYLDIPLVIGSSDIVCSSVQQEVMR</sequence>
<feature type="transmembrane region" description="Helical" evidence="1">
    <location>
        <begin position="176"/>
        <end position="196"/>
    </location>
</feature>
<keyword evidence="1" id="KW-0472">Membrane</keyword>
<feature type="transmembrane region" description="Helical" evidence="1">
    <location>
        <begin position="136"/>
        <end position="156"/>
    </location>
</feature>
<organism evidence="2 3">
    <name type="scientific">Nitzschia inconspicua</name>
    <dbReference type="NCBI Taxonomy" id="303405"/>
    <lineage>
        <taxon>Eukaryota</taxon>
        <taxon>Sar</taxon>
        <taxon>Stramenopiles</taxon>
        <taxon>Ochrophyta</taxon>
        <taxon>Bacillariophyta</taxon>
        <taxon>Bacillariophyceae</taxon>
        <taxon>Bacillariophycidae</taxon>
        <taxon>Bacillariales</taxon>
        <taxon>Bacillariaceae</taxon>
        <taxon>Nitzschia</taxon>
    </lineage>
</organism>
<dbReference type="EMBL" id="JAGRRH010000007">
    <property type="protein sequence ID" value="KAG7367376.1"/>
    <property type="molecule type" value="Genomic_DNA"/>
</dbReference>
<evidence type="ECO:0000256" key="1">
    <source>
        <dbReference type="SAM" id="Phobius"/>
    </source>
</evidence>
<evidence type="ECO:0000313" key="2">
    <source>
        <dbReference type="EMBL" id="KAG7367376.1"/>
    </source>
</evidence>
<gene>
    <name evidence="2" type="ORF">IV203_030047</name>
</gene>
<feature type="transmembrane region" description="Helical" evidence="1">
    <location>
        <begin position="61"/>
        <end position="83"/>
    </location>
</feature>
<dbReference type="OrthoDB" id="2111841at2759"/>
<accession>A0A9K3Q1J0</accession>
<feature type="transmembrane region" description="Helical" evidence="1">
    <location>
        <begin position="208"/>
        <end position="225"/>
    </location>
</feature>
<name>A0A9K3Q1J0_9STRA</name>
<dbReference type="PANTHER" id="PTHR35136">
    <property type="entry name" value="CYCLOEUCALENOL CYCLOISOMERASE"/>
    <property type="match status" value="1"/>
</dbReference>
<reference evidence="2" key="2">
    <citation type="submission" date="2021-04" db="EMBL/GenBank/DDBJ databases">
        <authorList>
            <person name="Podell S."/>
        </authorList>
    </citation>
    <scope>NUCLEOTIDE SEQUENCE</scope>
    <source>
        <strain evidence="2">Hildebrandi</strain>
    </source>
</reference>
<evidence type="ECO:0008006" key="4">
    <source>
        <dbReference type="Google" id="ProtNLM"/>
    </source>
</evidence>
<keyword evidence="1" id="KW-1133">Transmembrane helix</keyword>
<evidence type="ECO:0000313" key="3">
    <source>
        <dbReference type="Proteomes" id="UP000693970"/>
    </source>
</evidence>
<comment type="caution">
    <text evidence="2">The sequence shown here is derived from an EMBL/GenBank/DDBJ whole genome shotgun (WGS) entry which is preliminary data.</text>
</comment>
<feature type="transmembrane region" description="Helical" evidence="1">
    <location>
        <begin position="14"/>
        <end position="35"/>
    </location>
</feature>
<dbReference type="GO" id="GO:0047793">
    <property type="term" value="F:cycloeucalenol cycloisomerase activity"/>
    <property type="evidence" value="ECO:0007669"/>
    <property type="project" value="InterPro"/>
</dbReference>
<dbReference type="AlphaFoldDB" id="A0A9K3Q1J0"/>